<dbReference type="SUPFAM" id="SSF52540">
    <property type="entry name" value="P-loop containing nucleoside triphosphate hydrolases"/>
    <property type="match status" value="1"/>
</dbReference>
<evidence type="ECO:0000256" key="3">
    <source>
        <dbReference type="ARBA" id="ARBA00022840"/>
    </source>
</evidence>
<dbReference type="AlphaFoldDB" id="A0A411YHY8"/>
<dbReference type="GO" id="GO:0005524">
    <property type="term" value="F:ATP binding"/>
    <property type="evidence" value="ECO:0007669"/>
    <property type="project" value="UniProtKB-KW"/>
</dbReference>
<organism evidence="6 7">
    <name type="scientific">Egibacter rhizosphaerae</name>
    <dbReference type="NCBI Taxonomy" id="1670831"/>
    <lineage>
        <taxon>Bacteria</taxon>
        <taxon>Bacillati</taxon>
        <taxon>Actinomycetota</taxon>
        <taxon>Nitriliruptoria</taxon>
        <taxon>Egibacterales</taxon>
        <taxon>Egibacteraceae</taxon>
        <taxon>Egibacter</taxon>
    </lineage>
</organism>
<keyword evidence="7" id="KW-1185">Reference proteome</keyword>
<dbReference type="Gene3D" id="2.40.50.100">
    <property type="match status" value="1"/>
</dbReference>
<dbReference type="RefSeq" id="WP_131155871.1">
    <property type="nucleotide sequence ID" value="NZ_CP036402.1"/>
</dbReference>
<dbReference type="SMART" id="SM00382">
    <property type="entry name" value="AAA"/>
    <property type="match status" value="1"/>
</dbReference>
<dbReference type="KEGG" id="erz:ER308_15730"/>
<dbReference type="SUPFAM" id="SSF50331">
    <property type="entry name" value="MOP-like"/>
    <property type="match status" value="1"/>
</dbReference>
<evidence type="ECO:0000313" key="7">
    <source>
        <dbReference type="Proteomes" id="UP000291469"/>
    </source>
</evidence>
<keyword evidence="1" id="KW-0813">Transport</keyword>
<gene>
    <name evidence="6" type="ORF">ER308_15730</name>
</gene>
<dbReference type="InterPro" id="IPR008995">
    <property type="entry name" value="Mo/tungstate-bd_C_term_dom"/>
</dbReference>
<dbReference type="PANTHER" id="PTHR42781">
    <property type="entry name" value="SPERMIDINE/PUTRESCINE IMPORT ATP-BINDING PROTEIN POTA"/>
    <property type="match status" value="1"/>
</dbReference>
<dbReference type="InterPro" id="IPR013611">
    <property type="entry name" value="Transp-assoc_OB_typ2"/>
</dbReference>
<dbReference type="GO" id="GO:0016887">
    <property type="term" value="F:ATP hydrolysis activity"/>
    <property type="evidence" value="ECO:0007669"/>
    <property type="project" value="InterPro"/>
</dbReference>
<dbReference type="Pfam" id="PF08402">
    <property type="entry name" value="TOBE_2"/>
    <property type="match status" value="1"/>
</dbReference>
<name>A0A411YHY8_9ACTN</name>
<dbReference type="Proteomes" id="UP000291469">
    <property type="component" value="Chromosome"/>
</dbReference>
<evidence type="ECO:0000256" key="2">
    <source>
        <dbReference type="ARBA" id="ARBA00022741"/>
    </source>
</evidence>
<dbReference type="Gene3D" id="3.40.50.300">
    <property type="entry name" value="P-loop containing nucleotide triphosphate hydrolases"/>
    <property type="match status" value="1"/>
</dbReference>
<keyword evidence="3 6" id="KW-0067">ATP-binding</keyword>
<evidence type="ECO:0000256" key="4">
    <source>
        <dbReference type="ARBA" id="ARBA00066388"/>
    </source>
</evidence>
<dbReference type="OrthoDB" id="7838608at2"/>
<dbReference type="FunFam" id="3.40.50.300:FF:000425">
    <property type="entry name" value="Probable ABC transporter, ATP-binding subunit"/>
    <property type="match status" value="1"/>
</dbReference>
<dbReference type="InterPro" id="IPR003439">
    <property type="entry name" value="ABC_transporter-like_ATP-bd"/>
</dbReference>
<dbReference type="InterPro" id="IPR050093">
    <property type="entry name" value="ABC_SmlMolc_Importer"/>
</dbReference>
<proteinExistence type="predicted"/>
<keyword evidence="2" id="KW-0547">Nucleotide-binding</keyword>
<accession>A0A411YHY8</accession>
<dbReference type="EC" id="7.6.2.9" evidence="4"/>
<reference evidence="6 7" key="1">
    <citation type="submission" date="2019-01" db="EMBL/GenBank/DDBJ databases">
        <title>Egibacter rhizosphaerae EGI 80759T.</title>
        <authorList>
            <person name="Chen D.-D."/>
            <person name="Tian Y."/>
            <person name="Jiao J.-Y."/>
            <person name="Zhang X.-T."/>
            <person name="Zhang Y.-G."/>
            <person name="Zhang Y."/>
            <person name="Xiao M."/>
            <person name="Shu W.-S."/>
            <person name="Li W.-J."/>
        </authorList>
    </citation>
    <scope>NUCLEOTIDE SEQUENCE [LARGE SCALE GENOMIC DNA]</scope>
    <source>
        <strain evidence="6 7">EGI 80759</strain>
    </source>
</reference>
<dbReference type="PANTHER" id="PTHR42781:SF4">
    <property type="entry name" value="SPERMIDINE_PUTRESCINE IMPORT ATP-BINDING PROTEIN POTA"/>
    <property type="match status" value="1"/>
</dbReference>
<dbReference type="GO" id="GO:0043190">
    <property type="term" value="C:ATP-binding cassette (ABC) transporter complex"/>
    <property type="evidence" value="ECO:0007669"/>
    <property type="project" value="InterPro"/>
</dbReference>
<dbReference type="InterPro" id="IPR003593">
    <property type="entry name" value="AAA+_ATPase"/>
</dbReference>
<dbReference type="PROSITE" id="PS50893">
    <property type="entry name" value="ABC_TRANSPORTER_2"/>
    <property type="match status" value="1"/>
</dbReference>
<evidence type="ECO:0000256" key="1">
    <source>
        <dbReference type="ARBA" id="ARBA00022448"/>
    </source>
</evidence>
<dbReference type="GO" id="GO:0015418">
    <property type="term" value="F:ABC-type quaternary ammonium compound transporting activity"/>
    <property type="evidence" value="ECO:0007669"/>
    <property type="project" value="UniProtKB-EC"/>
</dbReference>
<protein>
    <recommendedName>
        <fullName evidence="4">ABC-type quaternary amine transporter</fullName>
        <ecNumber evidence="4">7.6.2.9</ecNumber>
    </recommendedName>
</protein>
<dbReference type="EMBL" id="CP036402">
    <property type="protein sequence ID" value="QBI20878.1"/>
    <property type="molecule type" value="Genomic_DNA"/>
</dbReference>
<sequence>MADAHLQLVNLRKTFGEDVAVDHVDMAIERGSFTCLLGPSGCGKTTTLRMIAGFVDPDDGDVLIGGVSQIGRSAHRRPTSIVFQDYALFPHMTVEDNVAYGLRTAKIDKETVERRTRETLELMGLEGLAKRYPRQLSGGQQQRTALARSVVTEPEVLLMDEPLSNLDAKLRARLRTDLRALQQRLGITTLYVTHDQEEALAMGDAVAVMFDGRIEQSGTPHELYYEPETPFVADFIGMNNFIPCEMRKFAEGQIVVELADHQRLEFDGARISGGDVSEGEETALVIRPEALSVDVDGSATAGAEIQGSLIGSQFLGPLRRHWVKVAGTEVVIDEYDPDLEPIAEPDDPVRVRLPTNSITIMKGGAEKATRGDPALRT</sequence>
<feature type="domain" description="ABC transporter" evidence="5">
    <location>
        <begin position="6"/>
        <end position="236"/>
    </location>
</feature>
<evidence type="ECO:0000259" key="5">
    <source>
        <dbReference type="PROSITE" id="PS50893"/>
    </source>
</evidence>
<dbReference type="InterPro" id="IPR027417">
    <property type="entry name" value="P-loop_NTPase"/>
</dbReference>
<evidence type="ECO:0000313" key="6">
    <source>
        <dbReference type="EMBL" id="QBI20878.1"/>
    </source>
</evidence>
<dbReference type="Pfam" id="PF00005">
    <property type="entry name" value="ABC_tran"/>
    <property type="match status" value="1"/>
</dbReference>